<dbReference type="InterPro" id="IPR002877">
    <property type="entry name" value="RNA_MeTrfase_FtsJ_dom"/>
</dbReference>
<keyword evidence="4 11" id="KW-0949">S-adenosyl-L-methionine</keyword>
<dbReference type="Gene3D" id="3.40.50.150">
    <property type="entry name" value="Vaccinia Virus protein VP39"/>
    <property type="match status" value="1"/>
</dbReference>
<dbReference type="PANTHER" id="PTHR10920">
    <property type="entry name" value="RIBOSOMAL RNA METHYLTRANSFERASE"/>
    <property type="match status" value="1"/>
</dbReference>
<dbReference type="PIRSF" id="PIRSF005461">
    <property type="entry name" value="23S_rRNA_mtase"/>
    <property type="match status" value="1"/>
</dbReference>
<dbReference type="InterPro" id="IPR050082">
    <property type="entry name" value="RNA_methyltr_RlmE"/>
</dbReference>
<dbReference type="SUPFAM" id="SSF53335">
    <property type="entry name" value="S-adenosyl-L-methionine-dependent methyltransferases"/>
    <property type="match status" value="1"/>
</dbReference>
<keyword evidence="15" id="KW-1185">Reference proteome</keyword>
<accession>A0A1H0GHC4</accession>
<evidence type="ECO:0000256" key="10">
    <source>
        <dbReference type="ARBA" id="ARBA00048970"/>
    </source>
</evidence>
<dbReference type="EC" id="2.1.1.166" evidence="6 11"/>
<feature type="domain" description="Ribosomal RNA methyltransferase FtsJ" evidence="13">
    <location>
        <begin position="17"/>
        <end position="194"/>
    </location>
</feature>
<evidence type="ECO:0000256" key="1">
    <source>
        <dbReference type="ARBA" id="ARBA00022552"/>
    </source>
</evidence>
<comment type="catalytic activity">
    <reaction evidence="10 11">
        <text>uridine(2552) in 23S rRNA + S-adenosyl-L-methionine = 2'-O-methyluridine(2552) in 23S rRNA + S-adenosyl-L-homocysteine + H(+)</text>
        <dbReference type="Rhea" id="RHEA:42720"/>
        <dbReference type="Rhea" id="RHEA-COMP:10202"/>
        <dbReference type="Rhea" id="RHEA-COMP:10203"/>
        <dbReference type="ChEBI" id="CHEBI:15378"/>
        <dbReference type="ChEBI" id="CHEBI:57856"/>
        <dbReference type="ChEBI" id="CHEBI:59789"/>
        <dbReference type="ChEBI" id="CHEBI:65315"/>
        <dbReference type="ChEBI" id="CHEBI:74478"/>
        <dbReference type="EC" id="2.1.1.166"/>
    </reaction>
</comment>
<dbReference type="InterPro" id="IPR029063">
    <property type="entry name" value="SAM-dependent_MTases_sf"/>
</dbReference>
<evidence type="ECO:0000259" key="13">
    <source>
        <dbReference type="Pfam" id="PF01728"/>
    </source>
</evidence>
<evidence type="ECO:0000256" key="8">
    <source>
        <dbReference type="ARBA" id="ARBA00041995"/>
    </source>
</evidence>
<dbReference type="PANTHER" id="PTHR10920:SF18">
    <property type="entry name" value="RRNA METHYLTRANSFERASE 2, MITOCHONDRIAL"/>
    <property type="match status" value="1"/>
</dbReference>
<organism evidence="14 15">
    <name type="scientific">Desulfonauticus submarinus</name>
    <dbReference type="NCBI Taxonomy" id="206665"/>
    <lineage>
        <taxon>Bacteria</taxon>
        <taxon>Pseudomonadati</taxon>
        <taxon>Thermodesulfobacteriota</taxon>
        <taxon>Desulfovibrionia</taxon>
        <taxon>Desulfovibrionales</taxon>
        <taxon>Desulfonauticaceae</taxon>
        <taxon>Desulfonauticus</taxon>
    </lineage>
</organism>
<dbReference type="GO" id="GO:0005737">
    <property type="term" value="C:cytoplasm"/>
    <property type="evidence" value="ECO:0007669"/>
    <property type="project" value="UniProtKB-SubCell"/>
</dbReference>
<dbReference type="OrthoDB" id="9790080at2"/>
<dbReference type="STRING" id="206665.SAMN04488516_11830"/>
<evidence type="ECO:0000256" key="2">
    <source>
        <dbReference type="ARBA" id="ARBA00022603"/>
    </source>
</evidence>
<reference evidence="14 15" key="1">
    <citation type="submission" date="2016-10" db="EMBL/GenBank/DDBJ databases">
        <authorList>
            <person name="de Groot N.N."/>
        </authorList>
    </citation>
    <scope>NUCLEOTIDE SEQUENCE [LARGE SCALE GENOMIC DNA]</scope>
    <source>
        <strain evidence="14 15">DSM 15269</strain>
    </source>
</reference>
<keyword evidence="2 11" id="KW-0489">Methyltransferase</keyword>
<evidence type="ECO:0000256" key="9">
    <source>
        <dbReference type="ARBA" id="ARBA00042745"/>
    </source>
</evidence>
<dbReference type="InterPro" id="IPR015507">
    <property type="entry name" value="rRNA-MeTfrase_E"/>
</dbReference>
<comment type="subcellular location">
    <subcellularLocation>
        <location evidence="11">Cytoplasm</location>
    </subcellularLocation>
</comment>
<dbReference type="Pfam" id="PF01728">
    <property type="entry name" value="FtsJ"/>
    <property type="match status" value="1"/>
</dbReference>
<dbReference type="HAMAP" id="MF_01547">
    <property type="entry name" value="RNA_methyltr_E"/>
    <property type="match status" value="1"/>
</dbReference>
<protein>
    <recommendedName>
        <fullName evidence="7 11">Ribosomal RNA large subunit methyltransferase E</fullName>
        <ecNumber evidence="6 11">2.1.1.166</ecNumber>
    </recommendedName>
    <alternativeName>
        <fullName evidence="9 11">23S rRNA Um2552 methyltransferase</fullName>
    </alternativeName>
    <alternativeName>
        <fullName evidence="8 11">rRNA (uridine-2'-O-)-methyltransferase</fullName>
    </alternativeName>
</protein>
<evidence type="ECO:0000256" key="4">
    <source>
        <dbReference type="ARBA" id="ARBA00022691"/>
    </source>
</evidence>
<evidence type="ECO:0000256" key="6">
    <source>
        <dbReference type="ARBA" id="ARBA00038861"/>
    </source>
</evidence>
<evidence type="ECO:0000256" key="7">
    <source>
        <dbReference type="ARBA" id="ARBA00041129"/>
    </source>
</evidence>
<comment type="similarity">
    <text evidence="11">Belongs to the class I-like SAM-binding methyltransferase superfamily. RNA methyltransferase RlmE family.</text>
</comment>
<name>A0A1H0GHC4_9BACT</name>
<evidence type="ECO:0000256" key="11">
    <source>
        <dbReference type="HAMAP-Rule" id="MF_01547"/>
    </source>
</evidence>
<evidence type="ECO:0000256" key="5">
    <source>
        <dbReference type="ARBA" id="ARBA00037569"/>
    </source>
</evidence>
<proteinExistence type="inferred from homology"/>
<gene>
    <name evidence="11" type="primary">rlmE</name>
    <name evidence="11" type="synonym">ftsJ</name>
    <name evidence="11" type="synonym">rrmJ</name>
    <name evidence="14" type="ORF">SAMN04488516_11830</name>
</gene>
<keyword evidence="11" id="KW-0963">Cytoplasm</keyword>
<evidence type="ECO:0000313" key="15">
    <source>
        <dbReference type="Proteomes" id="UP000199602"/>
    </source>
</evidence>
<evidence type="ECO:0000256" key="12">
    <source>
        <dbReference type="PIRSR" id="PIRSR005461-1"/>
    </source>
</evidence>
<feature type="binding site" evidence="11">
    <location>
        <position position="49"/>
    </location>
    <ligand>
        <name>S-adenosyl-L-methionine</name>
        <dbReference type="ChEBI" id="CHEBI:59789"/>
    </ligand>
</feature>
<dbReference type="EMBL" id="FNIN01000018">
    <property type="protein sequence ID" value="SDO06300.1"/>
    <property type="molecule type" value="Genomic_DNA"/>
</dbReference>
<evidence type="ECO:0000313" key="14">
    <source>
        <dbReference type="EMBL" id="SDO06300.1"/>
    </source>
</evidence>
<dbReference type="Proteomes" id="UP000199602">
    <property type="component" value="Unassembled WGS sequence"/>
</dbReference>
<comment type="function">
    <text evidence="5 11">Specifically methylates the uridine in position 2552 of 23S rRNA at the 2'-O position of the ribose in the fully assembled 50S ribosomal subunit.</text>
</comment>
<feature type="binding site" evidence="11">
    <location>
        <position position="111"/>
    </location>
    <ligand>
        <name>S-adenosyl-L-methionine</name>
        <dbReference type="ChEBI" id="CHEBI:59789"/>
    </ligand>
</feature>
<dbReference type="GO" id="GO:0008650">
    <property type="term" value="F:rRNA (uridine-2'-O-)-methyltransferase activity"/>
    <property type="evidence" value="ECO:0007669"/>
    <property type="project" value="UniProtKB-UniRule"/>
</dbReference>
<feature type="binding site" evidence="11">
    <location>
        <position position="69"/>
    </location>
    <ligand>
        <name>S-adenosyl-L-methionine</name>
        <dbReference type="ChEBI" id="CHEBI:59789"/>
    </ligand>
</feature>
<keyword evidence="1 11" id="KW-0698">rRNA processing</keyword>
<dbReference type="CDD" id="cd02440">
    <property type="entry name" value="AdoMet_MTases"/>
    <property type="match status" value="1"/>
</dbReference>
<feature type="active site" description="Proton acceptor" evidence="11 12">
    <location>
        <position position="151"/>
    </location>
</feature>
<dbReference type="RefSeq" id="WP_092066662.1">
    <property type="nucleotide sequence ID" value="NZ_FNIN01000018.1"/>
</dbReference>
<sequence length="195" mass="22301">MKQYRDYYFKKAKQENYPARSVYKLKEIDARFKLLKRGFKVLDLGASPGSWTLFCSKKVGPSGFVVGVDLNPLKITLPKGVYFFQDDVFSPSDSLKQQFDELGEFDLVLSDMAPKTTGIKFADQARSYDLAVEALFVAKKWLKQGGNFVVKIFVGPDVPEFLKQTREIFKQVKQFKPKSSRSESKEIFIIGLKKI</sequence>
<feature type="binding site" evidence="11">
    <location>
        <position position="87"/>
    </location>
    <ligand>
        <name>S-adenosyl-L-methionine</name>
        <dbReference type="ChEBI" id="CHEBI:59789"/>
    </ligand>
</feature>
<feature type="binding site" evidence="11">
    <location>
        <position position="51"/>
    </location>
    <ligand>
        <name>S-adenosyl-L-methionine</name>
        <dbReference type="ChEBI" id="CHEBI:59789"/>
    </ligand>
</feature>
<dbReference type="AlphaFoldDB" id="A0A1H0GHC4"/>
<evidence type="ECO:0000256" key="3">
    <source>
        <dbReference type="ARBA" id="ARBA00022679"/>
    </source>
</evidence>
<keyword evidence="3 11" id="KW-0808">Transferase</keyword>